<dbReference type="SMART" id="SM00829">
    <property type="entry name" value="PKS_ER"/>
    <property type="match status" value="1"/>
</dbReference>
<dbReference type="SMART" id="SM00826">
    <property type="entry name" value="PKS_DH"/>
    <property type="match status" value="1"/>
</dbReference>
<evidence type="ECO:0000256" key="8">
    <source>
        <dbReference type="ARBA" id="ARBA00023315"/>
    </source>
</evidence>
<dbReference type="GO" id="GO:0031177">
    <property type="term" value="F:phosphopantetheine binding"/>
    <property type="evidence" value="ECO:0007669"/>
    <property type="project" value="InterPro"/>
</dbReference>
<dbReference type="InterPro" id="IPR032821">
    <property type="entry name" value="PKS_assoc"/>
</dbReference>
<dbReference type="InterPro" id="IPR014043">
    <property type="entry name" value="Acyl_transferase_dom"/>
</dbReference>
<evidence type="ECO:0000313" key="14">
    <source>
        <dbReference type="EMBL" id="KAK4210232.1"/>
    </source>
</evidence>
<dbReference type="Gene3D" id="3.40.50.720">
    <property type="entry name" value="NAD(P)-binding Rossmann-like Domain"/>
    <property type="match status" value="2"/>
</dbReference>
<dbReference type="SUPFAM" id="SSF52151">
    <property type="entry name" value="FabD/lysophospholipase-like"/>
    <property type="match status" value="1"/>
</dbReference>
<dbReference type="InterPro" id="IPR036291">
    <property type="entry name" value="NAD(P)-bd_dom_sf"/>
</dbReference>
<dbReference type="Pfam" id="PF08242">
    <property type="entry name" value="Methyltransf_12"/>
    <property type="match status" value="1"/>
</dbReference>
<dbReference type="PROSITE" id="PS52004">
    <property type="entry name" value="KS3_2"/>
    <property type="match status" value="1"/>
</dbReference>
<keyword evidence="6" id="KW-0560">Oxidoreductase</keyword>
<dbReference type="Gene3D" id="3.40.50.150">
    <property type="entry name" value="Vaccinia Virus protein VP39"/>
    <property type="match status" value="1"/>
</dbReference>
<feature type="active site" description="Proton acceptor; for dehydratase activity" evidence="9">
    <location>
        <position position="927"/>
    </location>
</feature>
<keyword evidence="7" id="KW-0511">Multifunctional enzyme</keyword>
<evidence type="ECO:0000256" key="5">
    <source>
        <dbReference type="ARBA" id="ARBA00022857"/>
    </source>
</evidence>
<dbReference type="InterPro" id="IPR014031">
    <property type="entry name" value="Ketoacyl_synth_C"/>
</dbReference>
<feature type="compositionally biased region" description="Low complexity" evidence="10">
    <location>
        <begin position="2437"/>
        <end position="2454"/>
    </location>
</feature>
<evidence type="ECO:0008006" key="16">
    <source>
        <dbReference type="Google" id="ProtNLM"/>
    </source>
</evidence>
<dbReference type="Gene3D" id="1.10.1200.10">
    <property type="entry name" value="ACP-like"/>
    <property type="match status" value="1"/>
</dbReference>
<dbReference type="Gene3D" id="3.40.47.10">
    <property type="match status" value="1"/>
</dbReference>
<reference evidence="14" key="1">
    <citation type="journal article" date="2023" name="Mol. Phylogenet. Evol.">
        <title>Genome-scale phylogeny and comparative genomics of the fungal order Sordariales.</title>
        <authorList>
            <person name="Hensen N."/>
            <person name="Bonometti L."/>
            <person name="Westerberg I."/>
            <person name="Brannstrom I.O."/>
            <person name="Guillou S."/>
            <person name="Cros-Aarteil S."/>
            <person name="Calhoun S."/>
            <person name="Haridas S."/>
            <person name="Kuo A."/>
            <person name="Mondo S."/>
            <person name="Pangilinan J."/>
            <person name="Riley R."/>
            <person name="LaButti K."/>
            <person name="Andreopoulos B."/>
            <person name="Lipzen A."/>
            <person name="Chen C."/>
            <person name="Yan M."/>
            <person name="Daum C."/>
            <person name="Ng V."/>
            <person name="Clum A."/>
            <person name="Steindorff A."/>
            <person name="Ohm R.A."/>
            <person name="Martin F."/>
            <person name="Silar P."/>
            <person name="Natvig D.O."/>
            <person name="Lalanne C."/>
            <person name="Gautier V."/>
            <person name="Ament-Velasquez S.L."/>
            <person name="Kruys A."/>
            <person name="Hutchinson M.I."/>
            <person name="Powell A.J."/>
            <person name="Barry K."/>
            <person name="Miller A.N."/>
            <person name="Grigoriev I.V."/>
            <person name="Debuchy R."/>
            <person name="Gladieux P."/>
            <person name="Hiltunen Thoren M."/>
            <person name="Johannesson H."/>
        </authorList>
    </citation>
    <scope>NUCLEOTIDE SEQUENCE</scope>
    <source>
        <strain evidence="14">PSN293</strain>
    </source>
</reference>
<evidence type="ECO:0000256" key="4">
    <source>
        <dbReference type="ARBA" id="ARBA00022679"/>
    </source>
</evidence>
<dbReference type="GO" id="GO:0032259">
    <property type="term" value="P:methylation"/>
    <property type="evidence" value="ECO:0007669"/>
    <property type="project" value="UniProtKB-KW"/>
</dbReference>
<gene>
    <name evidence="14" type="ORF">QBC37DRAFT_448701</name>
</gene>
<dbReference type="Pfam" id="PF14765">
    <property type="entry name" value="PS-DH"/>
    <property type="match status" value="1"/>
</dbReference>
<dbReference type="PANTHER" id="PTHR43775:SF49">
    <property type="entry name" value="SYNTHASE, PUTATIVE (JCVI)-RELATED"/>
    <property type="match status" value="1"/>
</dbReference>
<dbReference type="PANTHER" id="PTHR43775">
    <property type="entry name" value="FATTY ACID SYNTHASE"/>
    <property type="match status" value="1"/>
</dbReference>
<dbReference type="SMART" id="SM00823">
    <property type="entry name" value="PKS_PP"/>
    <property type="match status" value="1"/>
</dbReference>
<evidence type="ECO:0000256" key="7">
    <source>
        <dbReference type="ARBA" id="ARBA00023268"/>
    </source>
</evidence>
<dbReference type="CDD" id="cd05195">
    <property type="entry name" value="enoyl_red"/>
    <property type="match status" value="1"/>
</dbReference>
<dbReference type="PROSITE" id="PS50075">
    <property type="entry name" value="CARRIER"/>
    <property type="match status" value="1"/>
</dbReference>
<dbReference type="Pfam" id="PF08659">
    <property type="entry name" value="KR"/>
    <property type="match status" value="1"/>
</dbReference>
<dbReference type="InterPro" id="IPR029063">
    <property type="entry name" value="SAM-dependent_MTases_sf"/>
</dbReference>
<keyword evidence="3" id="KW-0489">Methyltransferase</keyword>
<feature type="region of interest" description="C-terminal hotdog fold" evidence="9">
    <location>
        <begin position="1044"/>
        <end position="1197"/>
    </location>
</feature>
<dbReference type="InterPro" id="IPR013217">
    <property type="entry name" value="Methyltransf_12"/>
</dbReference>
<dbReference type="InterPro" id="IPR016039">
    <property type="entry name" value="Thiolase-like"/>
</dbReference>
<dbReference type="Pfam" id="PF00698">
    <property type="entry name" value="Acyl_transf_1"/>
    <property type="match status" value="1"/>
</dbReference>
<protein>
    <recommendedName>
        <fullName evidence="16">Polyketide synthase</fullName>
    </recommendedName>
</protein>
<feature type="domain" description="Ketosynthase family 3 (KS3)" evidence="12">
    <location>
        <begin position="11"/>
        <end position="428"/>
    </location>
</feature>
<dbReference type="SUPFAM" id="SSF51735">
    <property type="entry name" value="NAD(P)-binding Rossmann-fold domains"/>
    <property type="match status" value="2"/>
</dbReference>
<feature type="active site" description="Proton donor; for dehydratase activity" evidence="9">
    <location>
        <position position="1107"/>
    </location>
</feature>
<evidence type="ECO:0000256" key="3">
    <source>
        <dbReference type="ARBA" id="ARBA00022603"/>
    </source>
</evidence>
<dbReference type="SUPFAM" id="SSF55048">
    <property type="entry name" value="Probable ACP-binding domain of malonyl-CoA ACP transacylase"/>
    <property type="match status" value="1"/>
</dbReference>
<dbReference type="InterPro" id="IPR014030">
    <property type="entry name" value="Ketoacyl_synth_N"/>
</dbReference>
<dbReference type="InterPro" id="IPR013154">
    <property type="entry name" value="ADH-like_N"/>
</dbReference>
<reference evidence="14" key="2">
    <citation type="submission" date="2023-05" db="EMBL/GenBank/DDBJ databases">
        <authorList>
            <consortium name="Lawrence Berkeley National Laboratory"/>
            <person name="Steindorff A."/>
            <person name="Hensen N."/>
            <person name="Bonometti L."/>
            <person name="Westerberg I."/>
            <person name="Brannstrom I.O."/>
            <person name="Guillou S."/>
            <person name="Cros-Aarteil S."/>
            <person name="Calhoun S."/>
            <person name="Haridas S."/>
            <person name="Kuo A."/>
            <person name="Mondo S."/>
            <person name="Pangilinan J."/>
            <person name="Riley R."/>
            <person name="Labutti K."/>
            <person name="Andreopoulos B."/>
            <person name="Lipzen A."/>
            <person name="Chen C."/>
            <person name="Yanf M."/>
            <person name="Daum C."/>
            <person name="Ng V."/>
            <person name="Clum A."/>
            <person name="Ohm R."/>
            <person name="Martin F."/>
            <person name="Silar P."/>
            <person name="Natvig D."/>
            <person name="Lalanne C."/>
            <person name="Gautier V."/>
            <person name="Ament-Velasquez S.L."/>
            <person name="Kruys A."/>
            <person name="Hutchinson M.I."/>
            <person name="Powell A.J."/>
            <person name="Barry K."/>
            <person name="Miller A.N."/>
            <person name="Grigoriev I.V."/>
            <person name="Debuchy R."/>
            <person name="Gladieux P."/>
            <person name="Thoren M.H."/>
            <person name="Johannesson H."/>
        </authorList>
    </citation>
    <scope>NUCLEOTIDE SEQUENCE</scope>
    <source>
        <strain evidence="14">PSN293</strain>
    </source>
</reference>
<dbReference type="InterPro" id="IPR042104">
    <property type="entry name" value="PKS_dehydratase_sf"/>
</dbReference>
<keyword evidence="8" id="KW-0012">Acyltransferase</keyword>
<feature type="region of interest" description="N-terminal hotdog fold" evidence="9">
    <location>
        <begin position="895"/>
        <end position="1029"/>
    </location>
</feature>
<evidence type="ECO:0000256" key="9">
    <source>
        <dbReference type="PROSITE-ProRule" id="PRU01363"/>
    </source>
</evidence>
<evidence type="ECO:0000256" key="1">
    <source>
        <dbReference type="ARBA" id="ARBA00022450"/>
    </source>
</evidence>
<dbReference type="GO" id="GO:0016491">
    <property type="term" value="F:oxidoreductase activity"/>
    <property type="evidence" value="ECO:0007669"/>
    <property type="project" value="UniProtKB-KW"/>
</dbReference>
<dbReference type="InterPro" id="IPR049900">
    <property type="entry name" value="PKS_mFAS_DH"/>
</dbReference>
<dbReference type="SMART" id="SM00822">
    <property type="entry name" value="PKS_KR"/>
    <property type="match status" value="1"/>
</dbReference>
<dbReference type="InterPro" id="IPR049551">
    <property type="entry name" value="PKS_DH_C"/>
</dbReference>
<dbReference type="Pfam" id="PF02801">
    <property type="entry name" value="Ketoacyl-synt_C"/>
    <property type="match status" value="1"/>
</dbReference>
<organism evidence="14 15">
    <name type="scientific">Rhypophila decipiens</name>
    <dbReference type="NCBI Taxonomy" id="261697"/>
    <lineage>
        <taxon>Eukaryota</taxon>
        <taxon>Fungi</taxon>
        <taxon>Dikarya</taxon>
        <taxon>Ascomycota</taxon>
        <taxon>Pezizomycotina</taxon>
        <taxon>Sordariomycetes</taxon>
        <taxon>Sordariomycetidae</taxon>
        <taxon>Sordariales</taxon>
        <taxon>Naviculisporaceae</taxon>
        <taxon>Rhypophila</taxon>
    </lineage>
</organism>
<dbReference type="InterPro" id="IPR020806">
    <property type="entry name" value="PKS_PP-bd"/>
</dbReference>
<feature type="domain" description="PKS/mFAS DH" evidence="13">
    <location>
        <begin position="895"/>
        <end position="1197"/>
    </location>
</feature>
<dbReference type="CDD" id="cd02440">
    <property type="entry name" value="AdoMet_MTases"/>
    <property type="match status" value="1"/>
</dbReference>
<dbReference type="Pfam" id="PF00109">
    <property type="entry name" value="ketoacyl-synt"/>
    <property type="match status" value="1"/>
</dbReference>
<dbReference type="InterPro" id="IPR050091">
    <property type="entry name" value="PKS_NRPS_Biosynth_Enz"/>
</dbReference>
<dbReference type="InterPro" id="IPR036736">
    <property type="entry name" value="ACP-like_sf"/>
</dbReference>
<dbReference type="CDD" id="cd00833">
    <property type="entry name" value="PKS"/>
    <property type="match status" value="1"/>
</dbReference>
<dbReference type="InterPro" id="IPR020843">
    <property type="entry name" value="ER"/>
</dbReference>
<keyword evidence="5" id="KW-0521">NADP</keyword>
<keyword evidence="4" id="KW-0808">Transferase</keyword>
<dbReference type="Gene3D" id="3.10.129.110">
    <property type="entry name" value="Polyketide synthase dehydratase"/>
    <property type="match status" value="1"/>
</dbReference>
<feature type="domain" description="Carrier" evidence="11">
    <location>
        <begin position="2473"/>
        <end position="2555"/>
    </location>
</feature>
<accession>A0AAN7B502</accession>
<evidence type="ECO:0000313" key="15">
    <source>
        <dbReference type="Proteomes" id="UP001301769"/>
    </source>
</evidence>
<dbReference type="Gene3D" id="3.30.70.3290">
    <property type="match status" value="1"/>
</dbReference>
<dbReference type="InterPro" id="IPR018201">
    <property type="entry name" value="Ketoacyl_synth_AS"/>
</dbReference>
<dbReference type="InterPro" id="IPR057326">
    <property type="entry name" value="KR_dom"/>
</dbReference>
<dbReference type="Pfam" id="PF21089">
    <property type="entry name" value="PKS_DH_N"/>
    <property type="match status" value="1"/>
</dbReference>
<dbReference type="SUPFAM" id="SSF53335">
    <property type="entry name" value="S-adenosyl-L-methionine-dependent methyltransferases"/>
    <property type="match status" value="1"/>
</dbReference>
<evidence type="ECO:0000256" key="10">
    <source>
        <dbReference type="SAM" id="MobiDB-lite"/>
    </source>
</evidence>
<dbReference type="InterPro" id="IPR016035">
    <property type="entry name" value="Acyl_Trfase/lysoPLipase"/>
</dbReference>
<dbReference type="InterPro" id="IPR011032">
    <property type="entry name" value="GroES-like_sf"/>
</dbReference>
<evidence type="ECO:0000259" key="12">
    <source>
        <dbReference type="PROSITE" id="PS52004"/>
    </source>
</evidence>
<feature type="region of interest" description="Disordered" evidence="10">
    <location>
        <begin position="2413"/>
        <end position="2454"/>
    </location>
</feature>
<dbReference type="SUPFAM" id="SSF50129">
    <property type="entry name" value="GroES-like"/>
    <property type="match status" value="1"/>
</dbReference>
<evidence type="ECO:0000259" key="11">
    <source>
        <dbReference type="PROSITE" id="PS50075"/>
    </source>
</evidence>
<dbReference type="PROSITE" id="PS00606">
    <property type="entry name" value="KS3_1"/>
    <property type="match status" value="1"/>
</dbReference>
<dbReference type="Gene3D" id="3.40.366.10">
    <property type="entry name" value="Malonyl-Coenzyme A Acyl Carrier Protein, domain 2"/>
    <property type="match status" value="1"/>
</dbReference>
<dbReference type="Proteomes" id="UP001301769">
    <property type="component" value="Unassembled WGS sequence"/>
</dbReference>
<dbReference type="SUPFAM" id="SSF47336">
    <property type="entry name" value="ACP-like"/>
    <property type="match status" value="1"/>
</dbReference>
<dbReference type="SUPFAM" id="SSF53901">
    <property type="entry name" value="Thiolase-like"/>
    <property type="match status" value="1"/>
</dbReference>
<dbReference type="InterPro" id="IPR013968">
    <property type="entry name" value="PKS_KR"/>
</dbReference>
<dbReference type="Gene3D" id="3.90.180.10">
    <property type="entry name" value="Medium-chain alcohol dehydrogenases, catalytic domain"/>
    <property type="match status" value="1"/>
</dbReference>
<dbReference type="GO" id="GO:0008168">
    <property type="term" value="F:methyltransferase activity"/>
    <property type="evidence" value="ECO:0007669"/>
    <property type="project" value="UniProtKB-KW"/>
</dbReference>
<dbReference type="GO" id="GO:0004315">
    <property type="term" value="F:3-oxoacyl-[acyl-carrier-protein] synthase activity"/>
    <property type="evidence" value="ECO:0007669"/>
    <property type="project" value="InterPro"/>
</dbReference>
<evidence type="ECO:0000256" key="2">
    <source>
        <dbReference type="ARBA" id="ARBA00022553"/>
    </source>
</evidence>
<evidence type="ECO:0000256" key="6">
    <source>
        <dbReference type="ARBA" id="ARBA00023002"/>
    </source>
</evidence>
<name>A0AAN7B502_9PEZI</name>
<dbReference type="InterPro" id="IPR020807">
    <property type="entry name" value="PKS_DH"/>
</dbReference>
<dbReference type="Pfam" id="PF16197">
    <property type="entry name" value="KAsynt_C_assoc"/>
    <property type="match status" value="1"/>
</dbReference>
<dbReference type="Pfam" id="PF13602">
    <property type="entry name" value="ADH_zinc_N_2"/>
    <property type="match status" value="1"/>
</dbReference>
<sequence>MSDSKKQNRQDAPIAIVGMGLRLPGDVTSASSYWDLLTSGRDARSPIPPSRFNSAGFYNPKGGIGSLKFQEGYFLSEPVDRFDAGFFSMSSTEVLQVDPEQRLLLEVMHEALENSGETDYRGSDIAVYAGSFTEDWVQMKARDPQDGNPYDITGMDDFILANRVSYEFDLHGPSMTIKTGCSSSLIALHLACDALQRGDCSGALVGAANLLLSPEYFIALENLGAISSSSNTFDANAKGYARAEAVNAVYVKRLDDALRDGNPIRAIVRSTAINADGKTVGMTNPSTDAQEKLIRRAYEKAGITNPGETPVIECHGTGTAAGDPLEVGAIVRVFGGGAETYIGGVKPNIGHGEGAAGLSSLIKAVLSLETATIAPNIKFNTPNPKIPFEEARLVVPSKAIPWPEDRAKRISVNSFGMGGANAHVILEAPEKISPDGVNGHAESTSSSPLHRLVVFSAHSETSLTKMLSNYQSFTEAETFDMQDLAYTLGARRQHRQLRAFAVTDGKSPLQPGSIVRTSADHKGLLFIFTGQGAQWPGMGKELIRDYPEFRQDIQQMDRWFAKSSHPPTWKMEDILINAQDIHKAEYAQPLCTAIQIGLVNLLRKWGIRPDGVVGHSSGEIAAAYAAGALNMKDAILVAFYRGCASSQQRRPGAMAAVGLGRHEVTNLLTKGTYIACENSRSSVTISGDLESVERTLDRVREARPGALARKLKVDRAYHSDHMKTVGPIYEEMISSITTSPDPLAIPFFSSVTGQPTYDASTLGPSYWRLNMECPVLFLQAVESALGDTSLAKPFGLALELGPHAALSGPFRQICKDTSKSIIYNSCLSRGTDGTATILTAAGQLYCQGVTPDFAAMNPGGKTLANLPPYPWTHDTVYWSENRISREFRTREYPEHELLGARVIGGNDLEPSWRKMLRLRDVPWLADHIVADDVVFPAAGYIAIAGEAIRQLTSTPDGPASEGFTIRSLSIGSAMPLQPGKTTELITRLQPHRLTDTQDSTWYDFSILSYDGNKWTRNCSGEVHAGNPSAAAPDYSLMASPAEGRRAVPRAKWYTASRKAGLEYGPAFQGIDTASYAIAREAITATVRTSEQQADDDENAPVHPTTVDQLLQLCIMGSVKGHLRDMTKLTLPVHISEIFIARGAIPAASTEPLTCDTQTVYTATDMLSARGQMLNSSGSLAVHAKGIQFRILDSSSASSSSSALSNIRQLEWRPDIDLINNPREFIHETADYSSSLELVERLNILCAIETVRLLSSLDLSPETTEISSHMKRFKAWNGRYIARIQSEGSAVVPTASTLFSLSSEDARSQIATLTKEAQSTPTAHLATAVSRIFHSVQDIYLGRVSPLEVLLQDNILTEIYNFSNILDHSRYLRTLAHSGGGRLRVLEIGAGTGGFTQTILAGLVNEENGQELYERYTYTDISSGFFKTAKERFARYNGVEYKVLDITKPPGEQAGFEEGEVGSYDLVVAANCLHATPNLVTTLSHARSLLKPSTGRIMFLELCASAKWVNYIYGTLPGWWLGDEDALGGDGRFDEPYVDAEKWQDVLASAGFEKDSFFAIKNQREPFQLDNLMVARAAAGPAPGATAERKKVVSLLVSDPAKPTGMATALAEVLVSRGYEASFCSLNEVPQDEAGRDVISFLDVESLSAKTSFFQSLTEESLKGLIIFLTQNHLGPDKSANNMVWLTGASQLGKVTNPHAGLVLGFARTLRLELGVSFATLEVEDLDSRNAWTGAVVDVLAKLQNSTEIGKDWKDIDLEFAFVEGQVQIPRAVTSSAEDVLVKATDAAASEVEDSRAKTIRTLKVSRPGLLSSLHWQVTLPDAAEDLDDGQVEIEVRAAGVNYLDVALAMGTARGTGTAGNRGLGIESAGVVTRAAPGSAFEVGDGVICWTASGAGLSTHLTTPANLCVKIPEGLSFDEAVTLPTAYATAIRGLVEVASLSQGETILIHSAADSIGLAAIQVATSLGLSPEEIFVTVSNPEEGEFLALEQGIPESNIFSAVDSSFVSAIMEATASRGVDVVVNSLSGELLHASWKCVAEGGNMIDLSGKDVAGNAKLDMAMFEGNRGFHGLDIAALVCSKPATARRLLETTVKMLADGSIKPISPITTFPPADIKKAFQKFQGTNKPIGAVTIKFDPENSSSFPSEAITSTAASLDGIRLRKDRSYLLVGGLGGLGKSAAVWLAEHGAGSIIFFSRSASTFDEQSFALMRELEALGCEDVQFVAGSVLDEDDVNALVANASRPIAGVLNLAVVLNDTSLLDLDISSWETTTLPKTLGTVNLHTSLQRAQPSDPLDFFVLLGSIYGVQGNPKQANYAAASTFMDTFVRYRHGLRLPASVIDLGVMQDVGFVSENQAMLDSLRRAGAELIGEKEFLGALALAIRSGVPPVKSAAVSGQGGYVNRGQLIVGLGQHAPDARSLGRKSGAGSSASGSGGDGSSDGQTNGANSNSSSGGKSNALAEFRSKIKKEGPSALEDEGAVVKFLAQQIGECLKTLLIISDGADLNIGLGLAELGVDSLIAIELQSWWVQNLGISVTILELTNSPSVLELGKLARKRILEGMGAPSLVEGAGDGKANGVKVEVVEVPVAA</sequence>
<dbReference type="InterPro" id="IPR016036">
    <property type="entry name" value="Malonyl_transacylase_ACP-bd"/>
</dbReference>
<dbReference type="GO" id="GO:0044550">
    <property type="term" value="P:secondary metabolite biosynthetic process"/>
    <property type="evidence" value="ECO:0007669"/>
    <property type="project" value="UniProtKB-ARBA"/>
</dbReference>
<dbReference type="SMART" id="SM00827">
    <property type="entry name" value="PKS_AT"/>
    <property type="match status" value="1"/>
</dbReference>
<keyword evidence="1" id="KW-0596">Phosphopantetheine</keyword>
<dbReference type="GO" id="GO:0006633">
    <property type="term" value="P:fatty acid biosynthetic process"/>
    <property type="evidence" value="ECO:0007669"/>
    <property type="project" value="InterPro"/>
</dbReference>
<dbReference type="InterPro" id="IPR001227">
    <property type="entry name" value="Ac_transferase_dom_sf"/>
</dbReference>
<evidence type="ECO:0000259" key="13">
    <source>
        <dbReference type="PROSITE" id="PS52019"/>
    </source>
</evidence>
<dbReference type="Pfam" id="PF08240">
    <property type="entry name" value="ADH_N"/>
    <property type="match status" value="1"/>
</dbReference>
<dbReference type="SMART" id="SM00825">
    <property type="entry name" value="PKS_KS"/>
    <property type="match status" value="1"/>
</dbReference>
<keyword evidence="15" id="KW-1185">Reference proteome</keyword>
<dbReference type="PROSITE" id="PS52019">
    <property type="entry name" value="PKS_MFAS_DH"/>
    <property type="match status" value="1"/>
</dbReference>
<dbReference type="InterPro" id="IPR020841">
    <property type="entry name" value="PKS_Beta-ketoAc_synthase_dom"/>
</dbReference>
<keyword evidence="2" id="KW-0597">Phosphoprotein</keyword>
<proteinExistence type="predicted"/>
<dbReference type="GO" id="GO:0004312">
    <property type="term" value="F:fatty acid synthase activity"/>
    <property type="evidence" value="ECO:0007669"/>
    <property type="project" value="TreeGrafter"/>
</dbReference>
<dbReference type="InterPro" id="IPR049552">
    <property type="entry name" value="PKS_DH_N"/>
</dbReference>
<comment type="caution">
    <text evidence="14">The sequence shown here is derived from an EMBL/GenBank/DDBJ whole genome shotgun (WGS) entry which is preliminary data.</text>
</comment>
<dbReference type="EMBL" id="MU858181">
    <property type="protein sequence ID" value="KAK4210232.1"/>
    <property type="molecule type" value="Genomic_DNA"/>
</dbReference>
<dbReference type="InterPro" id="IPR009081">
    <property type="entry name" value="PP-bd_ACP"/>
</dbReference>